<gene>
    <name evidence="4" type="ORF">IT882_00520</name>
</gene>
<dbReference type="RefSeq" id="WP_195692720.1">
    <property type="nucleotide sequence ID" value="NZ_CP064760.1"/>
</dbReference>
<protein>
    <submittedName>
        <fullName evidence="4">Thiamine pyrophosphate-binding protein</fullName>
    </submittedName>
</protein>
<evidence type="ECO:0000259" key="3">
    <source>
        <dbReference type="Pfam" id="PF02775"/>
    </source>
</evidence>
<dbReference type="Pfam" id="PF02775">
    <property type="entry name" value="TPP_enzyme_C"/>
    <property type="match status" value="1"/>
</dbReference>
<dbReference type="KEGG" id="msf:IT882_00520"/>
<evidence type="ECO:0000313" key="5">
    <source>
        <dbReference type="Proteomes" id="UP000594480"/>
    </source>
</evidence>
<dbReference type="AlphaFoldDB" id="A0A7S8MXU8"/>
<dbReference type="Gene3D" id="3.40.50.970">
    <property type="match status" value="1"/>
</dbReference>
<evidence type="ECO:0000256" key="1">
    <source>
        <dbReference type="ARBA" id="ARBA00022793"/>
    </source>
</evidence>
<dbReference type="InterPro" id="IPR011766">
    <property type="entry name" value="TPP_enzyme_TPP-bd"/>
</dbReference>
<reference evidence="4 5" key="1">
    <citation type="submission" date="2020-11" db="EMBL/GenBank/DDBJ databases">
        <title>Amino acid is mineralized and recycled by bacteria in oceanic microbiome.</title>
        <authorList>
            <person name="Zheng L.Y."/>
        </authorList>
    </citation>
    <scope>NUCLEOTIDE SEQUENCE [LARGE SCALE GENOMIC DNA]</scope>
    <source>
        <strain evidence="4 5">A32-1</strain>
    </source>
</reference>
<evidence type="ECO:0000256" key="2">
    <source>
        <dbReference type="ARBA" id="ARBA00023239"/>
    </source>
</evidence>
<dbReference type="GO" id="GO:0000287">
    <property type="term" value="F:magnesium ion binding"/>
    <property type="evidence" value="ECO:0007669"/>
    <property type="project" value="UniProtKB-ARBA"/>
</dbReference>
<dbReference type="InterPro" id="IPR029061">
    <property type="entry name" value="THDP-binding"/>
</dbReference>
<proteinExistence type="predicted"/>
<dbReference type="PANTHER" id="PTHR42818">
    <property type="entry name" value="SULFOPYRUVATE DECARBOXYLASE SUBUNIT ALPHA"/>
    <property type="match status" value="1"/>
</dbReference>
<dbReference type="EMBL" id="CP064760">
    <property type="protein sequence ID" value="QPE04693.1"/>
    <property type="molecule type" value="Genomic_DNA"/>
</dbReference>
<dbReference type="PANTHER" id="PTHR42818:SF1">
    <property type="entry name" value="SULFOPYRUVATE DECARBOXYLASE"/>
    <property type="match status" value="1"/>
</dbReference>
<sequence>MSYSRFEAMELLGKRLTEDALVILSLGGAVDEWYNAAPHMREASLFQQQLGCVSGEAFGLAVGLPHRQIVSLDTDGGLLFNLGILATLGNEQPENLFIVVWDNEQYQSIGGPATHTAKGRVDLAAIARGAGVEKAFTAETLEEFDAHCAAGLAASEPYIVVAKTDGILQPGIKRKHSDGREDKYIFVRHVEKIEGTTIMGPSEHN</sequence>
<keyword evidence="5" id="KW-1185">Reference proteome</keyword>
<dbReference type="InterPro" id="IPR051818">
    <property type="entry name" value="TPP_dependent_decarboxylase"/>
</dbReference>
<dbReference type="GO" id="GO:0016831">
    <property type="term" value="F:carboxy-lyase activity"/>
    <property type="evidence" value="ECO:0007669"/>
    <property type="project" value="UniProtKB-KW"/>
</dbReference>
<accession>A0A7S8MXU8</accession>
<dbReference type="Proteomes" id="UP000594480">
    <property type="component" value="Chromosome"/>
</dbReference>
<evidence type="ECO:0000313" key="4">
    <source>
        <dbReference type="EMBL" id="QPE04693.1"/>
    </source>
</evidence>
<dbReference type="SUPFAM" id="SSF52518">
    <property type="entry name" value="Thiamin diphosphate-binding fold (THDP-binding)"/>
    <property type="match status" value="1"/>
</dbReference>
<dbReference type="GO" id="GO:0030976">
    <property type="term" value="F:thiamine pyrophosphate binding"/>
    <property type="evidence" value="ECO:0007669"/>
    <property type="project" value="InterPro"/>
</dbReference>
<name>A0A7S8MXU8_9MICO</name>
<keyword evidence="1" id="KW-0210">Decarboxylase</keyword>
<feature type="domain" description="Thiamine pyrophosphate enzyme TPP-binding" evidence="3">
    <location>
        <begin position="44"/>
        <end position="161"/>
    </location>
</feature>
<organism evidence="4 5">
    <name type="scientific">Microbacterium schleiferi</name>
    <dbReference type="NCBI Taxonomy" id="69362"/>
    <lineage>
        <taxon>Bacteria</taxon>
        <taxon>Bacillati</taxon>
        <taxon>Actinomycetota</taxon>
        <taxon>Actinomycetes</taxon>
        <taxon>Micrococcales</taxon>
        <taxon>Microbacteriaceae</taxon>
        <taxon>Microbacterium</taxon>
    </lineage>
</organism>
<keyword evidence="2" id="KW-0456">Lyase</keyword>